<feature type="domain" description="FPG-type" evidence="14">
    <location>
        <begin position="220"/>
        <end position="259"/>
    </location>
</feature>
<evidence type="ECO:0000256" key="13">
    <source>
        <dbReference type="PROSITE-ProRule" id="PRU00391"/>
    </source>
</evidence>
<evidence type="ECO:0000313" key="17">
    <source>
        <dbReference type="Proteomes" id="UP001152755"/>
    </source>
</evidence>
<evidence type="ECO:0000313" key="16">
    <source>
        <dbReference type="EMBL" id="MDG3015220.1"/>
    </source>
</evidence>
<evidence type="ECO:0000256" key="12">
    <source>
        <dbReference type="ARBA" id="ARBA00023295"/>
    </source>
</evidence>
<gene>
    <name evidence="16" type="ORF">NVS88_11730</name>
</gene>
<organism evidence="16 17">
    <name type="scientific">Speluncibacter jeojiensis</name>
    <dbReference type="NCBI Taxonomy" id="2710754"/>
    <lineage>
        <taxon>Bacteria</taxon>
        <taxon>Bacillati</taxon>
        <taxon>Actinomycetota</taxon>
        <taxon>Actinomycetes</taxon>
        <taxon>Mycobacteriales</taxon>
        <taxon>Speluncibacteraceae</taxon>
        <taxon>Speluncibacter</taxon>
    </lineage>
</organism>
<dbReference type="InterPro" id="IPR000214">
    <property type="entry name" value="Znf_DNA_glyclase/AP_lyase"/>
</dbReference>
<evidence type="ECO:0000256" key="11">
    <source>
        <dbReference type="ARBA" id="ARBA00023268"/>
    </source>
</evidence>
<dbReference type="GO" id="GO:0000703">
    <property type="term" value="F:oxidized pyrimidine nucleobase lesion DNA N-glycosylase activity"/>
    <property type="evidence" value="ECO:0007669"/>
    <property type="project" value="TreeGrafter"/>
</dbReference>
<evidence type="ECO:0000256" key="6">
    <source>
        <dbReference type="ARBA" id="ARBA00022801"/>
    </source>
</evidence>
<dbReference type="GO" id="GO:0140078">
    <property type="term" value="F:class I DNA-(apurinic or apyrimidinic site) endonuclease activity"/>
    <property type="evidence" value="ECO:0007669"/>
    <property type="project" value="UniProtKB-EC"/>
</dbReference>
<dbReference type="PANTHER" id="PTHR42697:SF1">
    <property type="entry name" value="ENDONUCLEASE 8"/>
    <property type="match status" value="1"/>
</dbReference>
<dbReference type="RefSeq" id="WP_277835662.1">
    <property type="nucleotide sequence ID" value="NZ_JAAIVF010000008.1"/>
</dbReference>
<dbReference type="Gene3D" id="1.10.8.50">
    <property type="match status" value="1"/>
</dbReference>
<dbReference type="GO" id="GO:0008270">
    <property type="term" value="F:zinc ion binding"/>
    <property type="evidence" value="ECO:0007669"/>
    <property type="project" value="UniProtKB-KW"/>
</dbReference>
<dbReference type="Pfam" id="PF01149">
    <property type="entry name" value="Fapy_DNA_glyco"/>
    <property type="match status" value="1"/>
</dbReference>
<keyword evidence="4" id="KW-0227">DNA damage</keyword>
<name>A0A9X4M1F1_9ACTN</name>
<keyword evidence="6" id="KW-0378">Hydrolase</keyword>
<sequence>MPEGDTVWQAARLLDRALSGKTLRRCDIRVPTFATVDLAGQVVDSAVSRGKHLLIRVGDFDVHTHLKMEGQWQIHPVGSRWRRPAHQARIVFATDDVEAVGFSLGVTEVFARAEESERLAYLGPDLLGPDWDPARAVRNLRADPDRLIGTTLLDQRNLAGIGNEYLAEVCFLRGVDPRRPAGEVGDVTALVDLAHRLFTANRDRPIRTTTGDTRRGRRTWVYGRANLPCRRCGTTIETGMLGDDPTRERRLFVCPHCQR</sequence>
<dbReference type="PROSITE" id="PS51066">
    <property type="entry name" value="ZF_FPG_2"/>
    <property type="match status" value="1"/>
</dbReference>
<keyword evidence="3" id="KW-0479">Metal-binding</keyword>
<dbReference type="SUPFAM" id="SSF46946">
    <property type="entry name" value="S13-like H2TH domain"/>
    <property type="match status" value="1"/>
</dbReference>
<keyword evidence="17" id="KW-1185">Reference proteome</keyword>
<reference evidence="16" key="1">
    <citation type="submission" date="2022-08" db="EMBL/GenBank/DDBJ databases">
        <title>Genome analysis of Corynebacteriales strain.</title>
        <authorList>
            <person name="Lee S.D."/>
        </authorList>
    </citation>
    <scope>NUCLEOTIDE SEQUENCE</scope>
    <source>
        <strain evidence="16">D3-21</strain>
    </source>
</reference>
<dbReference type="PROSITE" id="PS51068">
    <property type="entry name" value="FPG_CAT"/>
    <property type="match status" value="1"/>
</dbReference>
<dbReference type="Proteomes" id="UP001152755">
    <property type="component" value="Unassembled WGS sequence"/>
</dbReference>
<dbReference type="CDD" id="cd08971">
    <property type="entry name" value="AcNei2_N"/>
    <property type="match status" value="1"/>
</dbReference>
<keyword evidence="5 13" id="KW-0863">Zinc-finger</keyword>
<dbReference type="GO" id="GO:0003684">
    <property type="term" value="F:damaged DNA binding"/>
    <property type="evidence" value="ECO:0007669"/>
    <property type="project" value="InterPro"/>
</dbReference>
<comment type="similarity">
    <text evidence="1">Belongs to the FPG family.</text>
</comment>
<dbReference type="Gene3D" id="3.20.190.10">
    <property type="entry name" value="MutM-like, N-terminal"/>
    <property type="match status" value="1"/>
</dbReference>
<keyword evidence="8" id="KW-0238">DNA-binding</keyword>
<evidence type="ECO:0000256" key="4">
    <source>
        <dbReference type="ARBA" id="ARBA00022763"/>
    </source>
</evidence>
<dbReference type="GO" id="GO:0006284">
    <property type="term" value="P:base-excision repair"/>
    <property type="evidence" value="ECO:0007669"/>
    <property type="project" value="InterPro"/>
</dbReference>
<dbReference type="PANTHER" id="PTHR42697">
    <property type="entry name" value="ENDONUCLEASE 8"/>
    <property type="match status" value="1"/>
</dbReference>
<feature type="domain" description="Formamidopyrimidine-DNA glycosylase catalytic" evidence="15">
    <location>
        <begin position="2"/>
        <end position="128"/>
    </location>
</feature>
<accession>A0A9X4M1F1</accession>
<evidence type="ECO:0000256" key="7">
    <source>
        <dbReference type="ARBA" id="ARBA00022833"/>
    </source>
</evidence>
<evidence type="ECO:0000256" key="2">
    <source>
        <dbReference type="ARBA" id="ARBA00012720"/>
    </source>
</evidence>
<evidence type="ECO:0000256" key="9">
    <source>
        <dbReference type="ARBA" id="ARBA00023204"/>
    </source>
</evidence>
<keyword evidence="7" id="KW-0862">Zinc</keyword>
<dbReference type="InterPro" id="IPR012319">
    <property type="entry name" value="FPG_cat"/>
</dbReference>
<keyword evidence="9" id="KW-0234">DNA repair</keyword>
<keyword evidence="11" id="KW-0511">Multifunctional enzyme</keyword>
<keyword evidence="12" id="KW-0326">Glycosidase</keyword>
<dbReference type="SUPFAM" id="SSF57716">
    <property type="entry name" value="Glucocorticoid receptor-like (DNA-binding domain)"/>
    <property type="match status" value="1"/>
</dbReference>
<evidence type="ECO:0000256" key="5">
    <source>
        <dbReference type="ARBA" id="ARBA00022771"/>
    </source>
</evidence>
<evidence type="ECO:0000256" key="10">
    <source>
        <dbReference type="ARBA" id="ARBA00023239"/>
    </source>
</evidence>
<dbReference type="SMART" id="SM01232">
    <property type="entry name" value="H2TH"/>
    <property type="match status" value="1"/>
</dbReference>
<dbReference type="EMBL" id="JANRHA010000007">
    <property type="protein sequence ID" value="MDG3015220.1"/>
    <property type="molecule type" value="Genomic_DNA"/>
</dbReference>
<dbReference type="EC" id="4.2.99.18" evidence="2"/>
<evidence type="ECO:0000256" key="3">
    <source>
        <dbReference type="ARBA" id="ARBA00022723"/>
    </source>
</evidence>
<evidence type="ECO:0000259" key="14">
    <source>
        <dbReference type="PROSITE" id="PS51066"/>
    </source>
</evidence>
<dbReference type="InterPro" id="IPR010979">
    <property type="entry name" value="Ribosomal_uS13-like_H2TH"/>
</dbReference>
<dbReference type="SMART" id="SM00898">
    <property type="entry name" value="Fapy_DNA_glyco"/>
    <property type="match status" value="1"/>
</dbReference>
<dbReference type="SUPFAM" id="SSF81624">
    <property type="entry name" value="N-terminal domain of MutM-like DNA repair proteins"/>
    <property type="match status" value="1"/>
</dbReference>
<evidence type="ECO:0000256" key="8">
    <source>
        <dbReference type="ARBA" id="ARBA00023125"/>
    </source>
</evidence>
<proteinExistence type="inferred from homology"/>
<protein>
    <recommendedName>
        <fullName evidence="2">DNA-(apurinic or apyrimidinic site) lyase</fullName>
        <ecNumber evidence="2">4.2.99.18</ecNumber>
    </recommendedName>
</protein>
<evidence type="ECO:0000256" key="1">
    <source>
        <dbReference type="ARBA" id="ARBA00009409"/>
    </source>
</evidence>
<evidence type="ECO:0000259" key="15">
    <source>
        <dbReference type="PROSITE" id="PS51068"/>
    </source>
</evidence>
<dbReference type="InterPro" id="IPR044090">
    <property type="entry name" value="Nei2_N"/>
</dbReference>
<dbReference type="AlphaFoldDB" id="A0A9X4M1F1"/>
<dbReference type="InterPro" id="IPR015886">
    <property type="entry name" value="H2TH_FPG"/>
</dbReference>
<comment type="caution">
    <text evidence="16">The sequence shown here is derived from an EMBL/GenBank/DDBJ whole genome shotgun (WGS) entry which is preliminary data.</text>
</comment>
<dbReference type="InterPro" id="IPR035937">
    <property type="entry name" value="FPG_N"/>
</dbReference>
<dbReference type="Pfam" id="PF06831">
    <property type="entry name" value="H2TH"/>
    <property type="match status" value="1"/>
</dbReference>
<keyword evidence="10" id="KW-0456">Lyase</keyword>